<dbReference type="PANTHER" id="PTHR43179">
    <property type="entry name" value="RHAMNOSYLTRANSFERASE WBBL"/>
    <property type="match status" value="1"/>
</dbReference>
<evidence type="ECO:0000313" key="6">
    <source>
        <dbReference type="EMBL" id="MDQ0377301.1"/>
    </source>
</evidence>
<name>A0ABU0EQM3_9PSEU</name>
<protein>
    <submittedName>
        <fullName evidence="6">GT2 family glycosyltransferase</fullName>
    </submittedName>
</protein>
<dbReference type="RefSeq" id="WP_306989549.1">
    <property type="nucleotide sequence ID" value="NZ_JAUSUT010000001.1"/>
</dbReference>
<organism evidence="6 7">
    <name type="scientific">Amycolatopsis thermophila</name>
    <dbReference type="NCBI Taxonomy" id="206084"/>
    <lineage>
        <taxon>Bacteria</taxon>
        <taxon>Bacillati</taxon>
        <taxon>Actinomycetota</taxon>
        <taxon>Actinomycetes</taxon>
        <taxon>Pseudonocardiales</taxon>
        <taxon>Pseudonocardiaceae</taxon>
        <taxon>Amycolatopsis</taxon>
    </lineage>
</organism>
<reference evidence="6 7" key="1">
    <citation type="submission" date="2023-07" db="EMBL/GenBank/DDBJ databases">
        <title>Sequencing the genomes of 1000 actinobacteria strains.</title>
        <authorList>
            <person name="Klenk H.-P."/>
        </authorList>
    </citation>
    <scope>NUCLEOTIDE SEQUENCE [LARGE SCALE GENOMIC DNA]</scope>
    <source>
        <strain evidence="6 7">DSM 45805</strain>
    </source>
</reference>
<evidence type="ECO:0000256" key="3">
    <source>
        <dbReference type="ARBA" id="ARBA00022676"/>
    </source>
</evidence>
<dbReference type="InterPro" id="IPR029044">
    <property type="entry name" value="Nucleotide-diphossugar_trans"/>
</dbReference>
<dbReference type="CDD" id="cd04186">
    <property type="entry name" value="GT_2_like_c"/>
    <property type="match status" value="1"/>
</dbReference>
<keyword evidence="3" id="KW-0328">Glycosyltransferase</keyword>
<feature type="domain" description="Glycosyltransferase 2-like" evidence="5">
    <location>
        <begin position="6"/>
        <end position="158"/>
    </location>
</feature>
<dbReference type="Gene3D" id="3.90.550.10">
    <property type="entry name" value="Spore Coat Polysaccharide Biosynthesis Protein SpsA, Chain A"/>
    <property type="match status" value="1"/>
</dbReference>
<accession>A0ABU0EQM3</accession>
<gene>
    <name evidence="6" type="ORF">FB470_001295</name>
</gene>
<comment type="caution">
    <text evidence="6">The sequence shown here is derived from an EMBL/GenBank/DDBJ whole genome shotgun (WGS) entry which is preliminary data.</text>
</comment>
<dbReference type="PANTHER" id="PTHR43179:SF12">
    <property type="entry name" value="GALACTOFURANOSYLTRANSFERASE GLFT2"/>
    <property type="match status" value="1"/>
</dbReference>
<evidence type="ECO:0000256" key="1">
    <source>
        <dbReference type="ARBA" id="ARBA00004776"/>
    </source>
</evidence>
<evidence type="ECO:0000256" key="4">
    <source>
        <dbReference type="ARBA" id="ARBA00022679"/>
    </source>
</evidence>
<evidence type="ECO:0000313" key="7">
    <source>
        <dbReference type="Proteomes" id="UP001229651"/>
    </source>
</evidence>
<keyword evidence="4" id="KW-0808">Transferase</keyword>
<proteinExistence type="inferred from homology"/>
<evidence type="ECO:0000256" key="2">
    <source>
        <dbReference type="ARBA" id="ARBA00006739"/>
    </source>
</evidence>
<dbReference type="Proteomes" id="UP001229651">
    <property type="component" value="Unassembled WGS sequence"/>
</dbReference>
<dbReference type="SUPFAM" id="SSF53448">
    <property type="entry name" value="Nucleotide-diphospho-sugar transferases"/>
    <property type="match status" value="1"/>
</dbReference>
<keyword evidence="7" id="KW-1185">Reference proteome</keyword>
<dbReference type="Pfam" id="PF00535">
    <property type="entry name" value="Glycos_transf_2"/>
    <property type="match status" value="1"/>
</dbReference>
<comment type="similarity">
    <text evidence="2">Belongs to the glycosyltransferase 2 family.</text>
</comment>
<evidence type="ECO:0000259" key="5">
    <source>
        <dbReference type="Pfam" id="PF00535"/>
    </source>
</evidence>
<sequence>MPIRSTVVVVTWRGAAHITACLDAVAAQTRPHRLLVVDNASDDGTAALLARHPSTPETIRLPRNTGYAGAMARALSEVDTEFMVWLNDDATPAADWLAELEDNLGEAAAATSRLEYADGQVQSLGVGLTADGHGRDVTTTPAFGFCGGAALIRTEILRAAGGVPAGFFCYYEDTDTAWRLRLAGHDIVTVPSARVTHRHGASTRPGSDSFHRWNERNRLLTLLRCAPAAVAARELARFAVLTALLPLRRGVPEAPNFRVGLRCRVLGEIIVRLPATLAARKSITRRSTVGRGAVWAAWTSR</sequence>
<comment type="pathway">
    <text evidence="1">Cell wall biogenesis; cell wall polysaccharide biosynthesis.</text>
</comment>
<dbReference type="EMBL" id="JAUSUT010000001">
    <property type="protein sequence ID" value="MDQ0377301.1"/>
    <property type="molecule type" value="Genomic_DNA"/>
</dbReference>
<dbReference type="InterPro" id="IPR001173">
    <property type="entry name" value="Glyco_trans_2-like"/>
</dbReference>